<gene>
    <name evidence="5" type="ORF">SAMN06265219_102276</name>
</gene>
<keyword evidence="2" id="KW-0472">Membrane</keyword>
<keyword evidence="2" id="KW-1133">Transmembrane helix</keyword>
<dbReference type="Pfam" id="PF09972">
    <property type="entry name" value="DUF2207"/>
    <property type="match status" value="1"/>
</dbReference>
<accession>A0A521BGI3</accession>
<dbReference type="Pfam" id="PF20990">
    <property type="entry name" value="DUF2207_C"/>
    <property type="match status" value="1"/>
</dbReference>
<organism evidence="5 6">
    <name type="scientific">Gracilimonas mengyeensis</name>
    <dbReference type="NCBI Taxonomy" id="1302730"/>
    <lineage>
        <taxon>Bacteria</taxon>
        <taxon>Pseudomonadati</taxon>
        <taxon>Balneolota</taxon>
        <taxon>Balneolia</taxon>
        <taxon>Balneolales</taxon>
        <taxon>Balneolaceae</taxon>
        <taxon>Gracilimonas</taxon>
    </lineage>
</organism>
<dbReference type="InterPro" id="IPR048389">
    <property type="entry name" value="YciQ-like_C"/>
</dbReference>
<keyword evidence="6" id="KW-1185">Reference proteome</keyword>
<feature type="transmembrane region" description="Helical" evidence="2">
    <location>
        <begin position="455"/>
        <end position="472"/>
    </location>
</feature>
<evidence type="ECO:0000256" key="1">
    <source>
        <dbReference type="SAM" id="MobiDB-lite"/>
    </source>
</evidence>
<feature type="transmembrane region" description="Helical" evidence="2">
    <location>
        <begin position="430"/>
        <end position="449"/>
    </location>
</feature>
<feature type="domain" description="Predicted membrane protein YciQ-like C-terminal" evidence="4">
    <location>
        <begin position="297"/>
        <end position="521"/>
    </location>
</feature>
<evidence type="ECO:0000313" key="5">
    <source>
        <dbReference type="EMBL" id="SMO46149.1"/>
    </source>
</evidence>
<dbReference type="InterPro" id="IPR018702">
    <property type="entry name" value="DUF2207"/>
</dbReference>
<feature type="domain" description="DUF2207" evidence="3">
    <location>
        <begin position="32"/>
        <end position="212"/>
    </location>
</feature>
<protein>
    <submittedName>
        <fullName evidence="5">Uncharacterized membrane protein</fullName>
    </submittedName>
</protein>
<evidence type="ECO:0000313" key="6">
    <source>
        <dbReference type="Proteomes" id="UP000317557"/>
    </source>
</evidence>
<evidence type="ECO:0000259" key="4">
    <source>
        <dbReference type="Pfam" id="PF20990"/>
    </source>
</evidence>
<feature type="transmembrane region" description="Helical" evidence="2">
    <location>
        <begin position="255"/>
        <end position="278"/>
    </location>
</feature>
<proteinExistence type="predicted"/>
<dbReference type="Proteomes" id="UP000317557">
    <property type="component" value="Unassembled WGS sequence"/>
</dbReference>
<dbReference type="OrthoDB" id="1522695at2"/>
<dbReference type="EMBL" id="FXTP01000002">
    <property type="protein sequence ID" value="SMO46149.1"/>
    <property type="molecule type" value="Genomic_DNA"/>
</dbReference>
<evidence type="ECO:0000256" key="2">
    <source>
        <dbReference type="SAM" id="Phobius"/>
    </source>
</evidence>
<evidence type="ECO:0000259" key="3">
    <source>
        <dbReference type="Pfam" id="PF09972"/>
    </source>
</evidence>
<dbReference type="AlphaFoldDB" id="A0A521BGI3"/>
<dbReference type="RefSeq" id="WP_142453278.1">
    <property type="nucleotide sequence ID" value="NZ_FXTP01000002.1"/>
</dbReference>
<name>A0A521BGI3_9BACT</name>
<reference evidence="5 6" key="1">
    <citation type="submission" date="2017-05" db="EMBL/GenBank/DDBJ databases">
        <authorList>
            <person name="Varghese N."/>
            <person name="Submissions S."/>
        </authorList>
    </citation>
    <scope>NUCLEOTIDE SEQUENCE [LARGE SCALE GENOMIC DNA]</scope>
    <source>
        <strain evidence="5 6">DSM 21985</strain>
    </source>
</reference>
<feature type="compositionally biased region" description="Gly residues" evidence="1">
    <location>
        <begin position="570"/>
        <end position="589"/>
    </location>
</feature>
<feature type="region of interest" description="Disordered" evidence="1">
    <location>
        <begin position="562"/>
        <end position="589"/>
    </location>
</feature>
<keyword evidence="2" id="KW-0812">Transmembrane</keyword>
<sequence length="589" mass="66472">MNRHSSWGIFLISFMIFAMGVTLPAQAKEYTIPLIEIDVQANEDGTVRITEHHTFSFDGSFSQAFYSIPKSGYSNIRDIRIAEGDEAFTNLNSEEPGTFLIEESDNAYTIRWYYTAEDEERTFTISYLLEGALTIGPEWSQFFWNYTSDERDKDTGTLDITIQLPDSVQSADLHSWVRHARGQMVSLPKENGFQFNGTEIDNHQKVTIRTVFPTKVFAANRISITDNTFSLQWAEEDEMAYREEQLRIAEEEARMYQLGIEIAIILGGLSILVFIYLYRRFGSRHSVNLSIRESIMIPGRQEPALIGWLISGRNVMHNHLMATLMDLSRRGYFKIEQREPEKEKWSFGDDDPVYAITSTDKKPDENMPGWERSVFDYVRQQNKDNKEKLTEVFKGTSTDFAKWFRGWKKEVEEAVSSKGWVDKESYKGMYWNLGIQAMLVAAAIVAVIFVHPVLFAAAFLILMMILMSLVIVRRTPKGEEVHQRWKAYREALKNAKEHTLNEEELGRHFIFSIALGVSSQHVEKIFEQHPDAAVAIYWIVLIPSMQSSPADIASSFSTLAASGSSSAGGFSSGGASAGAAGGGAASGAS</sequence>